<keyword evidence="1" id="KW-0812">Transmembrane</keyword>
<dbReference type="RefSeq" id="WP_349165223.1">
    <property type="nucleotide sequence ID" value="NZ_JBBMFE010000016.1"/>
</dbReference>
<feature type="transmembrane region" description="Helical" evidence="1">
    <location>
        <begin position="252"/>
        <end position="274"/>
    </location>
</feature>
<feature type="transmembrane region" description="Helical" evidence="1">
    <location>
        <begin position="12"/>
        <end position="31"/>
    </location>
</feature>
<feature type="transmembrane region" description="Helical" evidence="1">
    <location>
        <begin position="37"/>
        <end position="56"/>
    </location>
</feature>
<evidence type="ECO:0000256" key="1">
    <source>
        <dbReference type="SAM" id="Phobius"/>
    </source>
</evidence>
<feature type="transmembrane region" description="Helical" evidence="1">
    <location>
        <begin position="214"/>
        <end position="240"/>
    </location>
</feature>
<evidence type="ECO:0000313" key="2">
    <source>
        <dbReference type="EMBL" id="MEQ2473623.1"/>
    </source>
</evidence>
<feature type="transmembrane region" description="Helical" evidence="1">
    <location>
        <begin position="184"/>
        <end position="202"/>
    </location>
</feature>
<feature type="transmembrane region" description="Helical" evidence="1">
    <location>
        <begin position="336"/>
        <end position="357"/>
    </location>
</feature>
<feature type="transmembrane region" description="Helical" evidence="1">
    <location>
        <begin position="68"/>
        <end position="89"/>
    </location>
</feature>
<dbReference type="Proteomes" id="UP001438008">
    <property type="component" value="Unassembled WGS sequence"/>
</dbReference>
<gene>
    <name evidence="2" type="ORF">WMO29_14165</name>
</gene>
<comment type="caution">
    <text evidence="2">The sequence shown here is derived from an EMBL/GenBank/DDBJ whole genome shotgun (WGS) entry which is preliminary data.</text>
</comment>
<dbReference type="EMBL" id="JBBMFE010000016">
    <property type="protein sequence ID" value="MEQ2473623.1"/>
    <property type="molecule type" value="Genomic_DNA"/>
</dbReference>
<keyword evidence="1" id="KW-1133">Transmembrane helix</keyword>
<keyword evidence="1" id="KW-0472">Membrane</keyword>
<feature type="transmembrane region" description="Helical" evidence="1">
    <location>
        <begin position="377"/>
        <end position="399"/>
    </location>
</feature>
<accession>A0ABV1FKQ2</accession>
<feature type="transmembrane region" description="Helical" evidence="1">
    <location>
        <begin position="101"/>
        <end position="118"/>
    </location>
</feature>
<feature type="transmembrane region" description="Helical" evidence="1">
    <location>
        <begin position="130"/>
        <end position="148"/>
    </location>
</feature>
<sequence length="411" mass="47899">MNWIKEHEIDSWLLRGAVALMLLFPAFYSPYTDVYQSAYYAGFSWAYFLVVLYMAVRVWNNRDRLPRISIAAIVYFAGLLIYNLLSLYFNHKYLHWYWEQVNNTVAFLLLAVIAGLGEGSEEKRDGTIRFLMYCIILSNIGSIIYYVMGYTKLLICNNQFVLFELPENFYETRHYWLYSHKSEYAVMLVAFIALLVAYRKKFRSQLTFVAGEAVLLYCLYLTHSWTGIAGVFLIFAGYAADQIEWKHFRFKAWYLAVLAVFGYAGWKVAGDVLAERNIWNLGGRIPIWKGVWESVILRHPEGWGMRFGESAIDVNGEGWWFVNNAHNVFFNQMLRFSIPVGTIFTLLFLGIVIYTLVKGRSFLVTGTWIALLVLLDMDYALMSTEMALLFLIVWLISMYRKPIYNRKKAIS</sequence>
<organism evidence="2 3">
    <name type="scientific">Laedolimicola intestinihominis</name>
    <dbReference type="NCBI Taxonomy" id="3133166"/>
    <lineage>
        <taxon>Bacteria</taxon>
        <taxon>Bacillati</taxon>
        <taxon>Bacillota</taxon>
        <taxon>Clostridia</taxon>
        <taxon>Lachnospirales</taxon>
        <taxon>Lachnospiraceae</taxon>
        <taxon>Laedolimicola</taxon>
    </lineage>
</organism>
<name>A0ABV1FKQ2_9FIRM</name>
<evidence type="ECO:0008006" key="4">
    <source>
        <dbReference type="Google" id="ProtNLM"/>
    </source>
</evidence>
<protein>
    <recommendedName>
        <fullName evidence="4">O-antigen ligase family protein</fullName>
    </recommendedName>
</protein>
<reference evidence="2 3" key="1">
    <citation type="submission" date="2024-03" db="EMBL/GenBank/DDBJ databases">
        <title>Human intestinal bacterial collection.</title>
        <authorList>
            <person name="Pauvert C."/>
            <person name="Hitch T.C.A."/>
            <person name="Clavel T."/>
        </authorList>
    </citation>
    <scope>NUCLEOTIDE SEQUENCE [LARGE SCALE GENOMIC DNA]</scope>
    <source>
        <strain evidence="2 3">CLA-AA-H132</strain>
    </source>
</reference>
<keyword evidence="3" id="KW-1185">Reference proteome</keyword>
<proteinExistence type="predicted"/>
<evidence type="ECO:0000313" key="3">
    <source>
        <dbReference type="Proteomes" id="UP001438008"/>
    </source>
</evidence>